<sequence length="151" mass="15023">MSTHDQVVVLSLATLAACGPSAAGSTGSSGEAPTGEPTTETPPSTTETPPTTTDDGTTTTDATTGGTTEADTTTGEPGSCAVVQGDHVAVCRAPDCAITVDLEIRCNDHDFASRGVGVAPASDGTWYVAGRYFSPRSCSAPTSTAPSRSPA</sequence>
<keyword evidence="2" id="KW-0732">Signal</keyword>
<dbReference type="RefSeq" id="WP_267778160.1">
    <property type="nucleotide sequence ID" value="NZ_JAPNKE010000002.1"/>
</dbReference>
<organism evidence="3 4">
    <name type="scientific">Nannocystis pusilla</name>
    <dbReference type="NCBI Taxonomy" id="889268"/>
    <lineage>
        <taxon>Bacteria</taxon>
        <taxon>Pseudomonadati</taxon>
        <taxon>Myxococcota</taxon>
        <taxon>Polyangia</taxon>
        <taxon>Nannocystales</taxon>
        <taxon>Nannocystaceae</taxon>
        <taxon>Nannocystis</taxon>
    </lineage>
</organism>
<reference evidence="3" key="1">
    <citation type="submission" date="2022-11" db="EMBL/GenBank/DDBJ databases">
        <title>Minimal conservation of predation-associated metabolite biosynthetic gene clusters underscores biosynthetic potential of Myxococcota including descriptions for ten novel species: Archangium lansinium sp. nov., Myxococcus landrumus sp. nov., Nannocystis bai.</title>
        <authorList>
            <person name="Ahearne A."/>
            <person name="Stevens C."/>
            <person name="Phillips K."/>
        </authorList>
    </citation>
    <scope>NUCLEOTIDE SEQUENCE</scope>
    <source>
        <strain evidence="3">Na p29</strain>
    </source>
</reference>
<feature type="chain" id="PRO_5040768421" description="Lipoprotein" evidence="2">
    <location>
        <begin position="24"/>
        <end position="151"/>
    </location>
</feature>
<feature type="region of interest" description="Disordered" evidence="1">
    <location>
        <begin position="19"/>
        <end position="78"/>
    </location>
</feature>
<feature type="signal peptide" evidence="2">
    <location>
        <begin position="1"/>
        <end position="23"/>
    </location>
</feature>
<gene>
    <name evidence="3" type="ORF">OV079_52280</name>
</gene>
<proteinExistence type="predicted"/>
<protein>
    <recommendedName>
        <fullName evidence="5">Lipoprotein</fullName>
    </recommendedName>
</protein>
<evidence type="ECO:0000313" key="4">
    <source>
        <dbReference type="Proteomes" id="UP001150924"/>
    </source>
</evidence>
<evidence type="ECO:0000256" key="2">
    <source>
        <dbReference type="SAM" id="SignalP"/>
    </source>
</evidence>
<dbReference type="Proteomes" id="UP001150924">
    <property type="component" value="Unassembled WGS sequence"/>
</dbReference>
<evidence type="ECO:0000313" key="3">
    <source>
        <dbReference type="EMBL" id="MCY1013968.1"/>
    </source>
</evidence>
<evidence type="ECO:0008006" key="5">
    <source>
        <dbReference type="Google" id="ProtNLM"/>
    </source>
</evidence>
<keyword evidence="4" id="KW-1185">Reference proteome</keyword>
<accession>A0A9X3F8Z3</accession>
<name>A0A9X3F8Z3_9BACT</name>
<comment type="caution">
    <text evidence="3">The sequence shown here is derived from an EMBL/GenBank/DDBJ whole genome shotgun (WGS) entry which is preliminary data.</text>
</comment>
<evidence type="ECO:0000256" key="1">
    <source>
        <dbReference type="SAM" id="MobiDB-lite"/>
    </source>
</evidence>
<dbReference type="AlphaFoldDB" id="A0A9X3F8Z3"/>
<dbReference type="EMBL" id="JAPNKE010000002">
    <property type="protein sequence ID" value="MCY1013968.1"/>
    <property type="molecule type" value="Genomic_DNA"/>
</dbReference>